<name>A0A2J6QBU0_9HELO</name>
<evidence type="ECO:0000313" key="2">
    <source>
        <dbReference type="Proteomes" id="UP000235672"/>
    </source>
</evidence>
<reference evidence="1 2" key="1">
    <citation type="submission" date="2016-05" db="EMBL/GenBank/DDBJ databases">
        <title>A degradative enzymes factory behind the ericoid mycorrhizal symbiosis.</title>
        <authorList>
            <consortium name="DOE Joint Genome Institute"/>
            <person name="Martino E."/>
            <person name="Morin E."/>
            <person name="Grelet G."/>
            <person name="Kuo A."/>
            <person name="Kohler A."/>
            <person name="Daghino S."/>
            <person name="Barry K."/>
            <person name="Choi C."/>
            <person name="Cichocki N."/>
            <person name="Clum A."/>
            <person name="Copeland A."/>
            <person name="Hainaut M."/>
            <person name="Haridas S."/>
            <person name="Labutti K."/>
            <person name="Lindquist E."/>
            <person name="Lipzen A."/>
            <person name="Khouja H.-R."/>
            <person name="Murat C."/>
            <person name="Ohm R."/>
            <person name="Olson A."/>
            <person name="Spatafora J."/>
            <person name="Veneault-Fourrey C."/>
            <person name="Henrissat B."/>
            <person name="Grigoriev I."/>
            <person name="Martin F."/>
            <person name="Perotto S."/>
        </authorList>
    </citation>
    <scope>NUCLEOTIDE SEQUENCE [LARGE SCALE GENOMIC DNA]</scope>
    <source>
        <strain evidence="1 2">UAMH 7357</strain>
    </source>
</reference>
<keyword evidence="2" id="KW-1185">Reference proteome</keyword>
<organism evidence="1 2">
    <name type="scientific">Hyaloscypha hepaticicola</name>
    <dbReference type="NCBI Taxonomy" id="2082293"/>
    <lineage>
        <taxon>Eukaryota</taxon>
        <taxon>Fungi</taxon>
        <taxon>Dikarya</taxon>
        <taxon>Ascomycota</taxon>
        <taxon>Pezizomycotina</taxon>
        <taxon>Leotiomycetes</taxon>
        <taxon>Helotiales</taxon>
        <taxon>Hyaloscyphaceae</taxon>
        <taxon>Hyaloscypha</taxon>
    </lineage>
</organism>
<dbReference type="Proteomes" id="UP000235672">
    <property type="component" value="Unassembled WGS sequence"/>
</dbReference>
<accession>A0A2J6QBU0</accession>
<proteinExistence type="predicted"/>
<dbReference type="OrthoDB" id="3542181at2759"/>
<dbReference type="EMBL" id="KZ613474">
    <property type="protein sequence ID" value="PMD23716.1"/>
    <property type="molecule type" value="Genomic_DNA"/>
</dbReference>
<evidence type="ECO:0000313" key="1">
    <source>
        <dbReference type="EMBL" id="PMD23716.1"/>
    </source>
</evidence>
<sequence length="76" mass="8102">MVTSPPEMGSGSVVELQEKWHLTTYWSCNVFDRTVTMCGWHEPVLPGGTEIARAGHLNAKAAAIAAGVLAFGAAFR</sequence>
<gene>
    <name evidence="1" type="ORF">NA56DRAFT_701117</name>
</gene>
<protein>
    <submittedName>
        <fullName evidence="1">Uncharacterized protein</fullName>
    </submittedName>
</protein>
<dbReference type="AlphaFoldDB" id="A0A2J6QBU0"/>